<dbReference type="HOGENOM" id="CLU_055029_0_0_3"/>
<dbReference type="GO" id="GO:0047789">
    <property type="term" value="F:creatininase activity"/>
    <property type="evidence" value="ECO:0007669"/>
    <property type="project" value="UniProtKB-EC"/>
</dbReference>
<evidence type="ECO:0000256" key="4">
    <source>
        <dbReference type="ARBA" id="ARBA00022833"/>
    </source>
</evidence>
<dbReference type="Pfam" id="PF02633">
    <property type="entry name" value="Creatininase"/>
    <property type="match status" value="1"/>
</dbReference>
<keyword evidence="2" id="KW-0479">Metal-binding</keyword>
<keyword evidence="3 6" id="KW-0378">Hydrolase</keyword>
<dbReference type="EC" id="3.5.2.10" evidence="6"/>
<evidence type="ECO:0000256" key="5">
    <source>
        <dbReference type="ARBA" id="ARBA00024029"/>
    </source>
</evidence>
<dbReference type="eggNOG" id="COG1402">
    <property type="taxonomic scope" value="Bacteria"/>
</dbReference>
<dbReference type="InterPro" id="IPR024087">
    <property type="entry name" value="Creatininase-like_sf"/>
</dbReference>
<accession>A9BEF5</accession>
<dbReference type="GO" id="GO:0046872">
    <property type="term" value="F:metal ion binding"/>
    <property type="evidence" value="ECO:0007669"/>
    <property type="project" value="UniProtKB-KW"/>
</dbReference>
<evidence type="ECO:0000313" key="6">
    <source>
        <dbReference type="EMBL" id="ABX08465.1"/>
    </source>
</evidence>
<dbReference type="EMBL" id="CP000878">
    <property type="protein sequence ID" value="ABX08465.1"/>
    <property type="molecule type" value="Genomic_DNA"/>
</dbReference>
<sequence>MLSDPAIGPWGGCQLVILAGNVKLFLRIEVISINSDSRHFDYLSSPEASEAAAKDGSTLVWPFGACEQHGPHLPLVTDALFAEEILTEVLDQMPKETPIWMLPVQKIGFSPEHLGFPGTLSISADLMLQLVSEIGRQLADLGIKRLVLFNAHGGQIGLLQAVARQLRAECPSMAVLPCFLWSGIESLKDLIPHREVEEGLHAALAETSLMLSIKPELVGIQRPFDGDENFPKNNISIPEGWSLEGAAPCAWLTKDLSITGVIGDSRGANPDLGDRLKNALVEHWTSLFINLMNSNWPSLGA</sequence>
<evidence type="ECO:0000256" key="2">
    <source>
        <dbReference type="ARBA" id="ARBA00022723"/>
    </source>
</evidence>
<comment type="cofactor">
    <cofactor evidence="1">
        <name>Zn(2+)</name>
        <dbReference type="ChEBI" id="CHEBI:29105"/>
    </cofactor>
</comment>
<evidence type="ECO:0000313" key="7">
    <source>
        <dbReference type="Proteomes" id="UP000000788"/>
    </source>
</evidence>
<keyword evidence="7" id="KW-1185">Reference proteome</keyword>
<proteinExistence type="inferred from homology"/>
<keyword evidence="4" id="KW-0862">Zinc</keyword>
<dbReference type="SUPFAM" id="SSF102215">
    <property type="entry name" value="Creatininase"/>
    <property type="match status" value="1"/>
</dbReference>
<dbReference type="GO" id="GO:0009231">
    <property type="term" value="P:riboflavin biosynthetic process"/>
    <property type="evidence" value="ECO:0007669"/>
    <property type="project" value="TreeGrafter"/>
</dbReference>
<name>A9BEF5_PROM4</name>
<reference evidence="6 7" key="1">
    <citation type="journal article" date="2007" name="PLoS Genet.">
        <title>Patterns and implications of gene gain and loss in the evolution of Prochlorococcus.</title>
        <authorList>
            <person name="Kettler G.C."/>
            <person name="Martiny A.C."/>
            <person name="Huang K."/>
            <person name="Zucker J."/>
            <person name="Coleman M.L."/>
            <person name="Rodrigue S."/>
            <person name="Chen F."/>
            <person name="Lapidus A."/>
            <person name="Ferriera S."/>
            <person name="Johnson J."/>
            <person name="Steglich C."/>
            <person name="Church G.M."/>
            <person name="Richardson P."/>
            <person name="Chisholm S.W."/>
        </authorList>
    </citation>
    <scope>NUCLEOTIDE SEQUENCE [LARGE SCALE GENOMIC DNA]</scope>
    <source>
        <strain evidence="7">MIT 9211</strain>
    </source>
</reference>
<dbReference type="KEGG" id="pmj:P9211_05341"/>
<dbReference type="GO" id="GO:0016811">
    <property type="term" value="F:hydrolase activity, acting on carbon-nitrogen (but not peptide) bonds, in linear amides"/>
    <property type="evidence" value="ECO:0007669"/>
    <property type="project" value="TreeGrafter"/>
</dbReference>
<evidence type="ECO:0000256" key="3">
    <source>
        <dbReference type="ARBA" id="ARBA00022801"/>
    </source>
</evidence>
<gene>
    <name evidence="6" type="ordered locus">P9211_05341</name>
</gene>
<dbReference type="PANTHER" id="PTHR35005:SF1">
    <property type="entry name" value="2-AMINO-5-FORMYLAMINO-6-RIBOSYLAMINOPYRIMIDIN-4(3H)-ONE 5'-MONOPHOSPHATE DEFORMYLASE"/>
    <property type="match status" value="1"/>
</dbReference>
<dbReference type="AlphaFoldDB" id="A9BEF5"/>
<protein>
    <submittedName>
        <fullName evidence="6">Creatininase</fullName>
        <ecNumber evidence="6">3.5.2.10</ecNumber>
    </submittedName>
</protein>
<dbReference type="Proteomes" id="UP000000788">
    <property type="component" value="Chromosome"/>
</dbReference>
<dbReference type="PANTHER" id="PTHR35005">
    <property type="entry name" value="3-DEHYDRO-SCYLLO-INOSOSE HYDROLASE"/>
    <property type="match status" value="1"/>
</dbReference>
<dbReference type="STRING" id="93059.P9211_05341"/>
<organism evidence="6 7">
    <name type="scientific">Prochlorococcus marinus (strain MIT 9211)</name>
    <dbReference type="NCBI Taxonomy" id="93059"/>
    <lineage>
        <taxon>Bacteria</taxon>
        <taxon>Bacillati</taxon>
        <taxon>Cyanobacteriota</taxon>
        <taxon>Cyanophyceae</taxon>
        <taxon>Synechococcales</taxon>
        <taxon>Prochlorococcaceae</taxon>
        <taxon>Prochlorococcus</taxon>
    </lineage>
</organism>
<evidence type="ECO:0000256" key="1">
    <source>
        <dbReference type="ARBA" id="ARBA00001947"/>
    </source>
</evidence>
<comment type="similarity">
    <text evidence="5">Belongs to the creatininase superfamily.</text>
</comment>
<dbReference type="Gene3D" id="3.40.50.10310">
    <property type="entry name" value="Creatininase"/>
    <property type="match status" value="1"/>
</dbReference>
<dbReference type="InterPro" id="IPR003785">
    <property type="entry name" value="Creatininase/forma_Hydrolase"/>
</dbReference>